<proteinExistence type="inferred from homology"/>
<feature type="domain" description="Thioredoxin" evidence="11">
    <location>
        <begin position="33"/>
        <end position="194"/>
    </location>
</feature>
<evidence type="ECO:0000256" key="3">
    <source>
        <dbReference type="ARBA" id="ARBA00023002"/>
    </source>
</evidence>
<dbReference type="PROSITE" id="PS51352">
    <property type="entry name" value="THIOREDOXIN_2"/>
    <property type="match status" value="1"/>
</dbReference>
<reference evidence="12" key="1">
    <citation type="journal article" date="2023" name="Genome Biol. Evol.">
        <title>Long-read-based Genome Assembly of Drosophila gunungcola Reveals Fewer Chemosensory Genes in Flower-breeding Species.</title>
        <authorList>
            <person name="Negi A."/>
            <person name="Liao B.Y."/>
            <person name="Yeh S.D."/>
        </authorList>
    </citation>
    <scope>NUCLEOTIDE SEQUENCE</scope>
    <source>
        <strain evidence="12">Sukarami</strain>
    </source>
</reference>
<feature type="active site" description="Cysteine sulfenic acid (-SOH) intermediate; for peroxidase activity" evidence="10">
    <location>
        <position position="75"/>
    </location>
</feature>
<dbReference type="EMBL" id="JAMKOV010000002">
    <property type="protein sequence ID" value="KAI8043703.1"/>
    <property type="molecule type" value="Genomic_DNA"/>
</dbReference>
<keyword evidence="4 9" id="KW-0676">Redox-active center</keyword>
<name>A0A9P9YVU3_9MUSC</name>
<dbReference type="FunFam" id="3.30.1020.10:FF:000001">
    <property type="entry name" value="1-Cys peroxiredoxin"/>
    <property type="match status" value="1"/>
</dbReference>
<dbReference type="Pfam" id="PF10417">
    <property type="entry name" value="1-cysPrx_C"/>
    <property type="match status" value="1"/>
</dbReference>
<dbReference type="InterPro" id="IPR000866">
    <property type="entry name" value="AhpC/TSA"/>
</dbReference>
<evidence type="ECO:0000256" key="9">
    <source>
        <dbReference type="PIRNR" id="PIRNR000239"/>
    </source>
</evidence>
<sequence>MECTECKYRKQTPLKRCKHFELGGDKKRKGQMIHLLDQFPNFSADTSVGKIDFYDWMSDSWAILFSHPADFTPVCTTELARVAALIPEFLKRGVKPIALSCDTVESHKGWIEDIKSFGKLPSFDYPIIADDKRELALKFNMLDKDEINAEGIPLTCRAVFVVDDKKKLRLSILYPATTGRNFDEILRVIDSLQLTQTKSVATPADWQKGGKCMVLPTVKSEDVPNLFPKGIETIEVPSGKSYLRITPQP</sequence>
<dbReference type="InterPro" id="IPR024706">
    <property type="entry name" value="Peroxiredoxin_AhpC-typ"/>
</dbReference>
<keyword evidence="13" id="KW-1185">Reference proteome</keyword>
<evidence type="ECO:0000256" key="2">
    <source>
        <dbReference type="ARBA" id="ARBA00022862"/>
    </source>
</evidence>
<dbReference type="Gene3D" id="3.40.30.10">
    <property type="entry name" value="Glutaredoxin"/>
    <property type="match status" value="1"/>
</dbReference>
<keyword evidence="3 9" id="KW-0560">Oxidoreductase</keyword>
<dbReference type="PIRSF" id="PIRSF000239">
    <property type="entry name" value="AHPC"/>
    <property type="match status" value="1"/>
</dbReference>
<evidence type="ECO:0000259" key="11">
    <source>
        <dbReference type="PROSITE" id="PS51352"/>
    </source>
</evidence>
<evidence type="ECO:0000256" key="8">
    <source>
        <dbReference type="ARBA" id="ARBA00051132"/>
    </source>
</evidence>
<dbReference type="InterPro" id="IPR013766">
    <property type="entry name" value="Thioredoxin_domain"/>
</dbReference>
<dbReference type="GO" id="GO:0051920">
    <property type="term" value="F:peroxiredoxin activity"/>
    <property type="evidence" value="ECO:0007669"/>
    <property type="project" value="InterPro"/>
</dbReference>
<comment type="function">
    <text evidence="7">Thiol-specific peroxidase that catalyzes the reduction of hydrogen peroxide and organic hydroperoxides to water and alcohols, respectively. Plays a role in cell protection against oxidative stress by detoxifying peroxides.</text>
</comment>
<dbReference type="InterPro" id="IPR019479">
    <property type="entry name" value="Peroxiredoxin_C"/>
</dbReference>
<dbReference type="InterPro" id="IPR036249">
    <property type="entry name" value="Thioredoxin-like_sf"/>
</dbReference>
<dbReference type="Gene3D" id="3.30.1020.10">
    <property type="entry name" value="Antioxidant, Horf6, Chain A, domain2"/>
    <property type="match status" value="1"/>
</dbReference>
<comment type="catalytic activity">
    <reaction evidence="8">
        <text>a hydroperoxide + [protein]-dithiol = [protein]-disulfide + an alcohol + H2O</text>
        <dbReference type="Rhea" id="RHEA:10008"/>
        <dbReference type="Rhea" id="RHEA-COMP:10593"/>
        <dbReference type="Rhea" id="RHEA-COMP:10594"/>
        <dbReference type="ChEBI" id="CHEBI:15377"/>
        <dbReference type="ChEBI" id="CHEBI:29950"/>
        <dbReference type="ChEBI" id="CHEBI:30879"/>
        <dbReference type="ChEBI" id="CHEBI:35924"/>
        <dbReference type="ChEBI" id="CHEBI:50058"/>
    </reaction>
</comment>
<evidence type="ECO:0000256" key="7">
    <source>
        <dbReference type="ARBA" id="ARBA00037420"/>
    </source>
</evidence>
<protein>
    <recommendedName>
        <fullName evidence="6">1-Cys peroxiredoxin</fullName>
    </recommendedName>
</protein>
<accession>A0A9P9YVU3</accession>
<dbReference type="AlphaFoldDB" id="A0A9P9YVU3"/>
<keyword evidence="2 9" id="KW-0049">Antioxidant</keyword>
<dbReference type="FunFam" id="3.40.30.10:FF:000011">
    <property type="entry name" value="Peroxiredoxin PRX1"/>
    <property type="match status" value="1"/>
</dbReference>
<evidence type="ECO:0000256" key="5">
    <source>
        <dbReference type="ARBA" id="ARBA00025719"/>
    </source>
</evidence>
<comment type="similarity">
    <text evidence="5">Belongs to the peroxiredoxin family. Prx6 subfamily.</text>
</comment>
<dbReference type="PANTHER" id="PTHR43503">
    <property type="entry name" value="MCG48959-RELATED"/>
    <property type="match status" value="1"/>
</dbReference>
<comment type="caution">
    <text evidence="12">The sequence shown here is derived from an EMBL/GenBank/DDBJ whole genome shotgun (WGS) entry which is preliminary data.</text>
</comment>
<evidence type="ECO:0000313" key="12">
    <source>
        <dbReference type="EMBL" id="KAI8043703.1"/>
    </source>
</evidence>
<dbReference type="GO" id="GO:0005829">
    <property type="term" value="C:cytosol"/>
    <property type="evidence" value="ECO:0007669"/>
    <property type="project" value="TreeGrafter"/>
</dbReference>
<dbReference type="GO" id="GO:0005739">
    <property type="term" value="C:mitochondrion"/>
    <property type="evidence" value="ECO:0007669"/>
    <property type="project" value="TreeGrafter"/>
</dbReference>
<dbReference type="Pfam" id="PF00578">
    <property type="entry name" value="AhpC-TSA"/>
    <property type="match status" value="1"/>
</dbReference>
<keyword evidence="1 9" id="KW-0575">Peroxidase</keyword>
<dbReference type="PANTHER" id="PTHR43503:SF4">
    <property type="entry name" value="PEROXIREDOXIN-6"/>
    <property type="match status" value="1"/>
</dbReference>
<evidence type="ECO:0000313" key="13">
    <source>
        <dbReference type="Proteomes" id="UP001059596"/>
    </source>
</evidence>
<evidence type="ECO:0000256" key="6">
    <source>
        <dbReference type="ARBA" id="ARBA00026176"/>
    </source>
</evidence>
<dbReference type="Proteomes" id="UP001059596">
    <property type="component" value="Unassembled WGS sequence"/>
</dbReference>
<gene>
    <name evidence="12" type="ORF">M5D96_005041</name>
</gene>
<dbReference type="GO" id="GO:0045454">
    <property type="term" value="P:cell redox homeostasis"/>
    <property type="evidence" value="ECO:0007669"/>
    <property type="project" value="TreeGrafter"/>
</dbReference>
<dbReference type="Gene3D" id="3.10.450.80">
    <property type="match status" value="1"/>
</dbReference>
<organism evidence="12 13">
    <name type="scientific">Drosophila gunungcola</name>
    <name type="common">fruit fly</name>
    <dbReference type="NCBI Taxonomy" id="103775"/>
    <lineage>
        <taxon>Eukaryota</taxon>
        <taxon>Metazoa</taxon>
        <taxon>Ecdysozoa</taxon>
        <taxon>Arthropoda</taxon>
        <taxon>Hexapoda</taxon>
        <taxon>Insecta</taxon>
        <taxon>Pterygota</taxon>
        <taxon>Neoptera</taxon>
        <taxon>Endopterygota</taxon>
        <taxon>Diptera</taxon>
        <taxon>Brachycera</taxon>
        <taxon>Muscomorpha</taxon>
        <taxon>Ephydroidea</taxon>
        <taxon>Drosophilidae</taxon>
        <taxon>Drosophila</taxon>
        <taxon>Sophophora</taxon>
    </lineage>
</organism>
<evidence type="ECO:0000256" key="4">
    <source>
        <dbReference type="ARBA" id="ARBA00023284"/>
    </source>
</evidence>
<dbReference type="SUPFAM" id="SSF52833">
    <property type="entry name" value="Thioredoxin-like"/>
    <property type="match status" value="1"/>
</dbReference>
<dbReference type="InterPro" id="IPR045020">
    <property type="entry name" value="PRX_1cys"/>
</dbReference>
<dbReference type="InterPro" id="IPR053708">
    <property type="entry name" value="Ribosomal_LSU_eL42"/>
</dbReference>
<evidence type="ECO:0000256" key="10">
    <source>
        <dbReference type="PIRSR" id="PIRSR000239-1"/>
    </source>
</evidence>
<dbReference type="CDD" id="cd03016">
    <property type="entry name" value="PRX_1cys"/>
    <property type="match status" value="1"/>
</dbReference>
<evidence type="ECO:0000256" key="1">
    <source>
        <dbReference type="ARBA" id="ARBA00022559"/>
    </source>
</evidence>